<proteinExistence type="inferred from homology"/>
<keyword evidence="3" id="KW-0865">Zymogen</keyword>
<dbReference type="PROSITE" id="PS51476">
    <property type="entry name" value="PROTEASOME_BETA_2"/>
    <property type="match status" value="1"/>
</dbReference>
<evidence type="ECO:0000256" key="3">
    <source>
        <dbReference type="ARBA" id="ARBA00023145"/>
    </source>
</evidence>
<dbReference type="InterPro" id="IPR016050">
    <property type="entry name" value="Proteasome_bsu_CS"/>
</dbReference>
<comment type="function">
    <text evidence="4">Component of the proteasome, a multicatalytic proteinase complex which is characterized by its ability to cleave peptides with Arg, Phe, Tyr, Leu, and Glu adjacent to the leaving group at neutral or slightly basic pH. The proteasome has an ATP-dependent proteolytic activity.</text>
</comment>
<dbReference type="InterPro" id="IPR001353">
    <property type="entry name" value="Proteasome_sua/b"/>
</dbReference>
<sequence>MAEGRNVVILTSHKCFNLLFYQEKNIMYELNDSILLSTFSLAFDGLVQPAPGRLHRLHGTTTLGFVFQHGVLIAVDSRSTMGQYISSQTVKKVIEITPRLLGTMAGGAADCDYWERRLARRVRLRELESKEEVTVAAASRMLANMLYYYKGMGLSVGTMVAGFDASGPHLYYVDNDGVRYHNDRFSVGSGSTVGTMVAGFDASGPHLYYVDNDGVRYHNDRFSVGSGSTYAYAILDQEYRYDLSVEEAVTLGRRAIYHATHRDAMSGGFINVYLMTEDGWQRYPTKDCYVEHYGEEEPFLE</sequence>
<dbReference type="PANTHER" id="PTHR32194:SF3">
    <property type="entry name" value="PROTEASOME SUBUNIT BETA"/>
    <property type="match status" value="1"/>
</dbReference>
<dbReference type="EMBL" id="BQXS01000035">
    <property type="protein sequence ID" value="GKT27631.1"/>
    <property type="molecule type" value="Genomic_DNA"/>
</dbReference>
<evidence type="ECO:0000256" key="2">
    <source>
        <dbReference type="ARBA" id="ARBA00022942"/>
    </source>
</evidence>
<dbReference type="InterPro" id="IPR029055">
    <property type="entry name" value="Ntn_hydrolases_N"/>
</dbReference>
<keyword evidence="2 4" id="KW-0647">Proteasome</keyword>
<dbReference type="CDD" id="cd03761">
    <property type="entry name" value="proteasome_beta_type_5"/>
    <property type="match status" value="1"/>
</dbReference>
<dbReference type="Gene3D" id="3.60.20.10">
    <property type="entry name" value="Glutamine Phosphoribosylpyrophosphate, subunit 1, domain 1"/>
    <property type="match status" value="2"/>
</dbReference>
<evidence type="ECO:0000256" key="1">
    <source>
        <dbReference type="ARBA" id="ARBA00022490"/>
    </source>
</evidence>
<evidence type="ECO:0000256" key="4">
    <source>
        <dbReference type="RuleBase" id="RU004203"/>
    </source>
</evidence>
<dbReference type="SUPFAM" id="SSF56235">
    <property type="entry name" value="N-terminal nucleophile aminohydrolases (Ntn hydrolases)"/>
    <property type="match status" value="2"/>
</dbReference>
<gene>
    <name evidence="5" type="ORF">ADUPG1_000116</name>
</gene>
<comment type="subunit">
    <text evidence="4">Component of the proteasome complex.</text>
</comment>
<name>A0ABQ5K9R3_9EUKA</name>
<comment type="similarity">
    <text evidence="4">Belongs to the peptidase T1B family.</text>
</comment>
<dbReference type="Pfam" id="PF00227">
    <property type="entry name" value="Proteasome"/>
    <property type="match status" value="2"/>
</dbReference>
<accession>A0ABQ5K9R3</accession>
<keyword evidence="4" id="KW-0539">Nucleus</keyword>
<keyword evidence="6" id="KW-1185">Reference proteome</keyword>
<evidence type="ECO:0000313" key="5">
    <source>
        <dbReference type="EMBL" id="GKT27631.1"/>
    </source>
</evidence>
<dbReference type="PANTHER" id="PTHR32194">
    <property type="entry name" value="METALLOPROTEASE TLDD"/>
    <property type="match status" value="1"/>
</dbReference>
<comment type="subcellular location">
    <subcellularLocation>
        <location evidence="4">Cytoplasm</location>
    </subcellularLocation>
    <subcellularLocation>
        <location evidence="4">Nucleus</location>
    </subcellularLocation>
</comment>
<dbReference type="PROSITE" id="PS00854">
    <property type="entry name" value="PROTEASOME_BETA_1"/>
    <property type="match status" value="1"/>
</dbReference>
<keyword evidence="1 4" id="KW-0963">Cytoplasm</keyword>
<dbReference type="Proteomes" id="UP001057375">
    <property type="component" value="Unassembled WGS sequence"/>
</dbReference>
<reference evidence="5" key="1">
    <citation type="submission" date="2022-03" db="EMBL/GenBank/DDBJ databases">
        <title>Draft genome sequence of Aduncisulcus paluster, a free-living microaerophilic Fornicata.</title>
        <authorList>
            <person name="Yuyama I."/>
            <person name="Kume K."/>
            <person name="Tamura T."/>
            <person name="Inagaki Y."/>
            <person name="Hashimoto T."/>
        </authorList>
    </citation>
    <scope>NUCLEOTIDE SEQUENCE</scope>
    <source>
        <strain evidence="5">NY0171</strain>
    </source>
</reference>
<protein>
    <recommendedName>
        <fullName evidence="4">Proteasome subunit beta</fullName>
    </recommendedName>
</protein>
<dbReference type="InterPro" id="IPR023333">
    <property type="entry name" value="Proteasome_suB-type"/>
</dbReference>
<comment type="caution">
    <text evidence="5">The sequence shown here is derived from an EMBL/GenBank/DDBJ whole genome shotgun (WGS) entry which is preliminary data.</text>
</comment>
<dbReference type="GO" id="GO:0000502">
    <property type="term" value="C:proteasome complex"/>
    <property type="evidence" value="ECO:0007669"/>
    <property type="project" value="UniProtKB-KW"/>
</dbReference>
<organism evidence="5 6">
    <name type="scientific">Aduncisulcus paluster</name>
    <dbReference type="NCBI Taxonomy" id="2918883"/>
    <lineage>
        <taxon>Eukaryota</taxon>
        <taxon>Metamonada</taxon>
        <taxon>Carpediemonas-like organisms</taxon>
        <taxon>Aduncisulcus</taxon>
    </lineage>
</organism>
<evidence type="ECO:0000313" key="6">
    <source>
        <dbReference type="Proteomes" id="UP001057375"/>
    </source>
</evidence>